<evidence type="ECO:0000313" key="3">
    <source>
        <dbReference type="Proteomes" id="UP000037558"/>
    </source>
</evidence>
<proteinExistence type="predicted"/>
<dbReference type="Proteomes" id="UP000037558">
    <property type="component" value="Unassembled WGS sequence"/>
</dbReference>
<sequence length="79" mass="9514">MKNSLFWKKRMIPVYFLVAILDFCFYQFYLKTNVMMTLNITLPLIVLGFISIGYNYRWKKEQDEHERKLNSGNRNKNGA</sequence>
<comment type="caution">
    <text evidence="2">The sequence shown here is derived from an EMBL/GenBank/DDBJ whole genome shotgun (WGS) entry which is preliminary data.</text>
</comment>
<protein>
    <submittedName>
        <fullName evidence="2">Uncharacterized protein</fullName>
    </submittedName>
</protein>
<dbReference type="EMBL" id="LILC01000013">
    <property type="protein sequence ID" value="KOO46120.1"/>
    <property type="molecule type" value="Genomic_DNA"/>
</dbReference>
<dbReference type="OrthoDB" id="2406094at2"/>
<dbReference type="AlphaFoldDB" id="A0A0M0L4X2"/>
<evidence type="ECO:0000256" key="1">
    <source>
        <dbReference type="SAM" id="Phobius"/>
    </source>
</evidence>
<keyword evidence="1" id="KW-0812">Transmembrane</keyword>
<gene>
    <name evidence="2" type="ORF">AMD01_09625</name>
</gene>
<evidence type="ECO:0000313" key="2">
    <source>
        <dbReference type="EMBL" id="KOO46120.1"/>
    </source>
</evidence>
<accession>A0A0M0L4X2</accession>
<name>A0A0M0L4X2_9BACI</name>
<feature type="transmembrane region" description="Helical" evidence="1">
    <location>
        <begin position="12"/>
        <end position="30"/>
    </location>
</feature>
<organism evidence="2 3">
    <name type="scientific">Priestia koreensis</name>
    <dbReference type="NCBI Taxonomy" id="284581"/>
    <lineage>
        <taxon>Bacteria</taxon>
        <taxon>Bacillati</taxon>
        <taxon>Bacillota</taxon>
        <taxon>Bacilli</taxon>
        <taxon>Bacillales</taxon>
        <taxon>Bacillaceae</taxon>
        <taxon>Priestia</taxon>
    </lineage>
</organism>
<dbReference type="STRING" id="284581.AMD01_09625"/>
<keyword evidence="1" id="KW-0472">Membrane</keyword>
<feature type="transmembrane region" description="Helical" evidence="1">
    <location>
        <begin position="36"/>
        <end position="56"/>
    </location>
</feature>
<keyword evidence="3" id="KW-1185">Reference proteome</keyword>
<dbReference type="PATRIC" id="fig|284581.3.peg.1996"/>
<dbReference type="RefSeq" id="WP_053401187.1">
    <property type="nucleotide sequence ID" value="NZ_LILC01000013.1"/>
</dbReference>
<reference evidence="3" key="1">
    <citation type="submission" date="2015-08" db="EMBL/GenBank/DDBJ databases">
        <title>Fjat-14210 dsm16467.</title>
        <authorList>
            <person name="Liu B."/>
            <person name="Wang J."/>
            <person name="Zhu Y."/>
            <person name="Liu G."/>
            <person name="Chen Q."/>
            <person name="Chen Z."/>
            <person name="Lan J."/>
            <person name="Che J."/>
            <person name="Ge C."/>
            <person name="Shi H."/>
            <person name="Pan Z."/>
            <person name="Liu X."/>
        </authorList>
    </citation>
    <scope>NUCLEOTIDE SEQUENCE [LARGE SCALE GENOMIC DNA]</scope>
    <source>
        <strain evidence="3">DSM 16467</strain>
    </source>
</reference>
<keyword evidence="1" id="KW-1133">Transmembrane helix</keyword>